<dbReference type="PANTHER" id="PTHR42891:SF1">
    <property type="entry name" value="D-GLYCERO-BETA-D-MANNO-HEPTOSE-1,7-BISPHOSPHATE 7-PHOSPHATASE"/>
    <property type="match status" value="1"/>
</dbReference>
<dbReference type="Proteomes" id="UP001220395">
    <property type="component" value="Chromosome"/>
</dbReference>
<dbReference type="InterPro" id="IPR006549">
    <property type="entry name" value="HAD-SF_hydro_IIIA"/>
</dbReference>
<keyword evidence="9" id="KW-1185">Reference proteome</keyword>
<dbReference type="SUPFAM" id="SSF56784">
    <property type="entry name" value="HAD-like"/>
    <property type="match status" value="1"/>
</dbReference>
<dbReference type="NCBIfam" id="TIGR01662">
    <property type="entry name" value="HAD-SF-IIIA"/>
    <property type="match status" value="1"/>
</dbReference>
<reference evidence="8 9" key="1">
    <citation type="submission" date="2023-02" db="EMBL/GenBank/DDBJ databases">
        <title>Genome sequence of Sphingomonas naphthae.</title>
        <authorList>
            <person name="Kim S."/>
            <person name="Heo J."/>
            <person name="Kwon S.-W."/>
        </authorList>
    </citation>
    <scope>NUCLEOTIDE SEQUENCE [LARGE SCALE GENOMIC DNA]</scope>
    <source>
        <strain evidence="8 9">KACC 18716</strain>
    </source>
</reference>
<dbReference type="PANTHER" id="PTHR42891">
    <property type="entry name" value="D-GLYCERO-BETA-D-MANNO-HEPTOSE-1,7-BISPHOSPHATE 7-PHOSPHATASE"/>
    <property type="match status" value="1"/>
</dbReference>
<keyword evidence="4 7" id="KW-0378">Hydrolase</keyword>
<comment type="subcellular location">
    <subcellularLocation>
        <location evidence="1 7">Cytoplasm</location>
    </subcellularLocation>
</comment>
<dbReference type="NCBIfam" id="TIGR01656">
    <property type="entry name" value="Histidinol-ppas"/>
    <property type="match status" value="1"/>
</dbReference>
<dbReference type="CDD" id="cd07503">
    <property type="entry name" value="HAD_HisB-N"/>
    <property type="match status" value="1"/>
</dbReference>
<accession>A0ABY7TRC4</accession>
<keyword evidence="2 7" id="KW-0963">Cytoplasm</keyword>
<evidence type="ECO:0000256" key="6">
    <source>
        <dbReference type="ARBA" id="ARBA00031828"/>
    </source>
</evidence>
<evidence type="ECO:0000313" key="9">
    <source>
        <dbReference type="Proteomes" id="UP001220395"/>
    </source>
</evidence>
<dbReference type="InterPro" id="IPR006543">
    <property type="entry name" value="Histidinol-phos"/>
</dbReference>
<dbReference type="RefSeq" id="WP_273690819.1">
    <property type="nucleotide sequence ID" value="NZ_CP117411.1"/>
</dbReference>
<name>A0ABY7TRC4_9SPHN</name>
<dbReference type="Gene3D" id="3.40.50.1000">
    <property type="entry name" value="HAD superfamily/HAD-like"/>
    <property type="match status" value="1"/>
</dbReference>
<comment type="similarity">
    <text evidence="7">Belongs to the gmhB family.</text>
</comment>
<dbReference type="Pfam" id="PF13242">
    <property type="entry name" value="Hydrolase_like"/>
    <property type="match status" value="1"/>
</dbReference>
<dbReference type="InterPro" id="IPR004446">
    <property type="entry name" value="Heptose_bisP_phosphatase"/>
</dbReference>
<organism evidence="8 9">
    <name type="scientific">Sphingomonas naphthae</name>
    <dbReference type="NCBI Taxonomy" id="1813468"/>
    <lineage>
        <taxon>Bacteria</taxon>
        <taxon>Pseudomonadati</taxon>
        <taxon>Pseudomonadota</taxon>
        <taxon>Alphaproteobacteria</taxon>
        <taxon>Sphingomonadales</taxon>
        <taxon>Sphingomonadaceae</taxon>
        <taxon>Sphingomonas</taxon>
    </lineage>
</organism>
<dbReference type="InterPro" id="IPR023214">
    <property type="entry name" value="HAD_sf"/>
</dbReference>
<protein>
    <recommendedName>
        <fullName evidence="6 7">D,D-heptose 1,7-bisphosphate phosphatase</fullName>
        <ecNumber evidence="7">3.1.3.-</ecNumber>
    </recommendedName>
</protein>
<evidence type="ECO:0000256" key="1">
    <source>
        <dbReference type="ARBA" id="ARBA00004496"/>
    </source>
</evidence>
<dbReference type="EMBL" id="CP117411">
    <property type="protein sequence ID" value="WCT75192.1"/>
    <property type="molecule type" value="Genomic_DNA"/>
</dbReference>
<evidence type="ECO:0000313" key="8">
    <source>
        <dbReference type="EMBL" id="WCT75192.1"/>
    </source>
</evidence>
<evidence type="ECO:0000256" key="2">
    <source>
        <dbReference type="ARBA" id="ARBA00022490"/>
    </source>
</evidence>
<keyword evidence="5 7" id="KW-0119">Carbohydrate metabolism</keyword>
<dbReference type="InterPro" id="IPR036412">
    <property type="entry name" value="HAD-like_sf"/>
</dbReference>
<gene>
    <name evidence="8" type="ORF">PQ455_08230</name>
</gene>
<dbReference type="PIRSF" id="PIRSF004682">
    <property type="entry name" value="GmhB"/>
    <property type="match status" value="1"/>
</dbReference>
<evidence type="ECO:0000256" key="7">
    <source>
        <dbReference type="PIRNR" id="PIRNR004682"/>
    </source>
</evidence>
<evidence type="ECO:0000256" key="3">
    <source>
        <dbReference type="ARBA" id="ARBA00022723"/>
    </source>
</evidence>
<dbReference type="GO" id="GO:0016787">
    <property type="term" value="F:hydrolase activity"/>
    <property type="evidence" value="ECO:0007669"/>
    <property type="project" value="UniProtKB-KW"/>
</dbReference>
<proteinExistence type="inferred from homology"/>
<evidence type="ECO:0000256" key="4">
    <source>
        <dbReference type="ARBA" id="ARBA00022801"/>
    </source>
</evidence>
<dbReference type="EC" id="3.1.3.-" evidence="7"/>
<sequence>MSRPAIFLDRDGTIIVERDYLADPDGVELETNAAEGLRRLAGQGWPLVVVTNQSGIGRGYFDRAAAEAVNARVGEYLAAEGVEIAGWYLCPHGPEDVCDCRKPAPGMLLEAARDLDLDPARSFMVGDKRADLGAAKAAGARGILVTTGHGGEEAGKVTDGSPIVADLLAAAILIESLVARD</sequence>
<evidence type="ECO:0000256" key="5">
    <source>
        <dbReference type="ARBA" id="ARBA00023277"/>
    </source>
</evidence>
<keyword evidence="3" id="KW-0479">Metal-binding</keyword>